<dbReference type="RefSeq" id="WP_163052891.1">
    <property type="nucleotide sequence ID" value="NZ_JAAGLI010000054.1"/>
</dbReference>
<dbReference type="Proteomes" id="UP000475532">
    <property type="component" value="Unassembled WGS sequence"/>
</dbReference>
<evidence type="ECO:0000256" key="1">
    <source>
        <dbReference type="SAM" id="MobiDB-lite"/>
    </source>
</evidence>
<feature type="region of interest" description="Disordered" evidence="1">
    <location>
        <begin position="1"/>
        <end position="89"/>
    </location>
</feature>
<gene>
    <name evidence="2" type="ORF">G3I70_01780</name>
</gene>
<proteinExistence type="predicted"/>
<organism evidence="2 3">
    <name type="scientific">Actinomadura bangladeshensis</name>
    <dbReference type="NCBI Taxonomy" id="453573"/>
    <lineage>
        <taxon>Bacteria</taxon>
        <taxon>Bacillati</taxon>
        <taxon>Actinomycetota</taxon>
        <taxon>Actinomycetes</taxon>
        <taxon>Streptosporangiales</taxon>
        <taxon>Thermomonosporaceae</taxon>
        <taxon>Actinomadura</taxon>
    </lineage>
</organism>
<dbReference type="AlphaFoldDB" id="A0A6L9Q846"/>
<name>A0A6L9Q846_9ACTN</name>
<feature type="compositionally biased region" description="Basic and acidic residues" evidence="1">
    <location>
        <begin position="37"/>
        <end position="56"/>
    </location>
</feature>
<feature type="compositionally biased region" description="Basic and acidic residues" evidence="1">
    <location>
        <begin position="16"/>
        <end position="30"/>
    </location>
</feature>
<evidence type="ECO:0000313" key="2">
    <source>
        <dbReference type="EMBL" id="NEA21232.1"/>
    </source>
</evidence>
<protein>
    <submittedName>
        <fullName evidence="2">Antitoxin</fullName>
    </submittedName>
</protein>
<reference evidence="2 3" key="1">
    <citation type="submission" date="2020-01" db="EMBL/GenBank/DDBJ databases">
        <title>Insect and environment-associated Actinomycetes.</title>
        <authorList>
            <person name="Currrie C."/>
            <person name="Chevrette M."/>
            <person name="Carlson C."/>
            <person name="Stubbendieck R."/>
            <person name="Wendt-Pienkowski E."/>
        </authorList>
    </citation>
    <scope>NUCLEOTIDE SEQUENCE [LARGE SCALE GENOMIC DNA]</scope>
    <source>
        <strain evidence="2 3">SID10258</strain>
    </source>
</reference>
<sequence length="89" mass="9389">MSIVDKVKQMLGQNADKAKHGVEKAGDMFDQRTGGKYADKVDKVQEKAGDYIEREGGQGGQGGQTRQTGQAGQGRDPGTGGRPDGGQMH</sequence>
<accession>A0A6L9Q846</accession>
<dbReference type="EMBL" id="JAAGLI010000054">
    <property type="protein sequence ID" value="NEA21232.1"/>
    <property type="molecule type" value="Genomic_DNA"/>
</dbReference>
<evidence type="ECO:0000313" key="3">
    <source>
        <dbReference type="Proteomes" id="UP000475532"/>
    </source>
</evidence>
<feature type="compositionally biased region" description="Gly residues" evidence="1">
    <location>
        <begin position="71"/>
        <end position="89"/>
    </location>
</feature>
<dbReference type="Pfam" id="PF14013">
    <property type="entry name" value="MT0933_antitox"/>
    <property type="match status" value="1"/>
</dbReference>
<dbReference type="InterPro" id="IPR028037">
    <property type="entry name" value="Antitoxin_Rv0909/MT0933"/>
</dbReference>
<comment type="caution">
    <text evidence="2">The sequence shown here is derived from an EMBL/GenBank/DDBJ whole genome shotgun (WGS) entry which is preliminary data.</text>
</comment>